<dbReference type="Gene3D" id="3.80.10.10">
    <property type="entry name" value="Ribonuclease Inhibitor"/>
    <property type="match status" value="1"/>
</dbReference>
<dbReference type="InterPro" id="IPR001810">
    <property type="entry name" value="F-box_dom"/>
</dbReference>
<dbReference type="PROSITE" id="PS50181">
    <property type="entry name" value="FBOX"/>
    <property type="match status" value="1"/>
</dbReference>
<organism evidence="2 3">
    <name type="scientific">Kingdonia uniflora</name>
    <dbReference type="NCBI Taxonomy" id="39325"/>
    <lineage>
        <taxon>Eukaryota</taxon>
        <taxon>Viridiplantae</taxon>
        <taxon>Streptophyta</taxon>
        <taxon>Embryophyta</taxon>
        <taxon>Tracheophyta</taxon>
        <taxon>Spermatophyta</taxon>
        <taxon>Magnoliopsida</taxon>
        <taxon>Ranunculales</taxon>
        <taxon>Circaeasteraceae</taxon>
        <taxon>Kingdonia</taxon>
    </lineage>
</organism>
<dbReference type="CDD" id="cd22160">
    <property type="entry name" value="F-box_AtFBL13-like"/>
    <property type="match status" value="1"/>
</dbReference>
<dbReference type="Proteomes" id="UP000541444">
    <property type="component" value="Unassembled WGS sequence"/>
</dbReference>
<dbReference type="InterPro" id="IPR055411">
    <property type="entry name" value="LRR_FXL15/At3g58940/PEG3-like"/>
</dbReference>
<reference evidence="2 3" key="1">
    <citation type="journal article" date="2020" name="IScience">
        <title>Genome Sequencing of the Endangered Kingdonia uniflora (Circaeasteraceae, Ranunculales) Reveals Potential Mechanisms of Evolutionary Specialization.</title>
        <authorList>
            <person name="Sun Y."/>
            <person name="Deng T."/>
            <person name="Zhang A."/>
            <person name="Moore M.J."/>
            <person name="Landis J.B."/>
            <person name="Lin N."/>
            <person name="Zhang H."/>
            <person name="Zhang X."/>
            <person name="Huang J."/>
            <person name="Zhang X."/>
            <person name="Sun H."/>
            <person name="Wang H."/>
        </authorList>
    </citation>
    <scope>NUCLEOTIDE SEQUENCE [LARGE SCALE GENOMIC DNA]</scope>
    <source>
        <strain evidence="2">TB1705</strain>
        <tissue evidence="2">Leaf</tissue>
    </source>
</reference>
<evidence type="ECO:0000259" key="1">
    <source>
        <dbReference type="PROSITE" id="PS50181"/>
    </source>
</evidence>
<name>A0A7J7LCW5_9MAGN</name>
<feature type="domain" description="F-box" evidence="1">
    <location>
        <begin position="17"/>
        <end position="53"/>
    </location>
</feature>
<dbReference type="PANTHER" id="PTHR31900">
    <property type="entry name" value="F-BOX/RNI SUPERFAMILY PROTEIN-RELATED"/>
    <property type="match status" value="1"/>
</dbReference>
<dbReference type="AlphaFoldDB" id="A0A7J7LCW5"/>
<dbReference type="SUPFAM" id="SSF52047">
    <property type="entry name" value="RNI-like"/>
    <property type="match status" value="1"/>
</dbReference>
<comment type="caution">
    <text evidence="2">The sequence shown here is derived from an EMBL/GenBank/DDBJ whole genome shotgun (WGS) entry which is preliminary data.</text>
</comment>
<proteinExistence type="predicted"/>
<dbReference type="Pfam" id="PF00646">
    <property type="entry name" value="F-box"/>
    <property type="match status" value="1"/>
</dbReference>
<accession>A0A7J7LCW5</accession>
<dbReference type="InterPro" id="IPR032675">
    <property type="entry name" value="LRR_dom_sf"/>
</dbReference>
<gene>
    <name evidence="2" type="ORF">GIB67_013161</name>
</gene>
<dbReference type="Pfam" id="PF24758">
    <property type="entry name" value="LRR_At5g56370"/>
    <property type="match status" value="1"/>
</dbReference>
<dbReference type="SUPFAM" id="SSF81383">
    <property type="entry name" value="F-box domain"/>
    <property type="match status" value="1"/>
</dbReference>
<dbReference type="InterPro" id="IPR036047">
    <property type="entry name" value="F-box-like_dom_sf"/>
</dbReference>
<dbReference type="InterPro" id="IPR050232">
    <property type="entry name" value="FBL13/AtMIF1-like"/>
</dbReference>
<sequence length="329" mass="37475">MSKRKKCLSSHTGGSTADRISNLPDPIIHHILSFLPTVDVVQTCVLSKRWVTLSCSAPSIDLDIDLFTDRKKLHRKKRHAQVRFVEFVDNVLLFHDKSDIHKFRLKLNYDTDTNRDYGWITLVIRKNVQVLDIEIPKRIKQPFELPPSLFRCESLRVLKLRLHSSNLRLPSSLCLSGLRKLVLESVKFYDDQSVESIITSCPVLETLVLLYSGVPSKKNLTISSHQLKNLTVIGYGYIPGGKFKIIAPALTKLKLAFTIPDICVFEEPYSLFDVIIELYERQFSGKVIQFLGGFCNAKSLSLSAQFNEVAVDISSSFSFYFALHYYAIL</sequence>
<dbReference type="PANTHER" id="PTHR31900:SF30">
    <property type="entry name" value="SUPERFAMILY PROTEIN, PUTATIVE-RELATED"/>
    <property type="match status" value="1"/>
</dbReference>
<evidence type="ECO:0000313" key="3">
    <source>
        <dbReference type="Proteomes" id="UP000541444"/>
    </source>
</evidence>
<protein>
    <recommendedName>
        <fullName evidence="1">F-box domain-containing protein</fullName>
    </recommendedName>
</protein>
<dbReference type="EMBL" id="JACGCM010002380">
    <property type="protein sequence ID" value="KAF6140392.1"/>
    <property type="molecule type" value="Genomic_DNA"/>
</dbReference>
<evidence type="ECO:0000313" key="2">
    <source>
        <dbReference type="EMBL" id="KAF6140392.1"/>
    </source>
</evidence>
<dbReference type="InterPro" id="IPR053781">
    <property type="entry name" value="F-box_AtFBL13-like"/>
</dbReference>
<keyword evidence="3" id="KW-1185">Reference proteome</keyword>
<dbReference type="Gene3D" id="1.20.1280.50">
    <property type="match status" value="1"/>
</dbReference>
<dbReference type="OrthoDB" id="612216at2759"/>